<dbReference type="RefSeq" id="WP_197722360.1">
    <property type="nucleotide sequence ID" value="NZ_JASPER010000067.1"/>
</dbReference>
<comment type="similarity">
    <text evidence="12">Belongs to the NhaA Na(+)/H(+) (TC 2.A.33) antiporter family.</text>
</comment>
<dbReference type="EMBL" id="LR134477">
    <property type="protein sequence ID" value="VEI15831.1"/>
    <property type="molecule type" value="Genomic_DNA"/>
</dbReference>
<dbReference type="GO" id="GO:0015385">
    <property type="term" value="F:sodium:proton antiporter activity"/>
    <property type="evidence" value="ECO:0007669"/>
    <property type="project" value="UniProtKB-UniRule"/>
</dbReference>
<feature type="region of interest" description="Disordered" evidence="13">
    <location>
        <begin position="603"/>
        <end position="636"/>
    </location>
</feature>
<keyword evidence="4 12" id="KW-0050">Antiport</keyword>
<gene>
    <name evidence="15" type="primary">nhaA_2</name>
    <name evidence="12" type="synonym">nhaA</name>
    <name evidence="15" type="ORF">NCTC10951_01364</name>
</gene>
<evidence type="ECO:0000256" key="11">
    <source>
        <dbReference type="ARBA" id="ARBA00023201"/>
    </source>
</evidence>
<keyword evidence="3 12" id="KW-0813">Transport</keyword>
<evidence type="ECO:0000256" key="5">
    <source>
        <dbReference type="ARBA" id="ARBA00022475"/>
    </source>
</evidence>
<keyword evidence="11 12" id="KW-0739">Sodium transport</keyword>
<proteinExistence type="inferred from homology"/>
<feature type="domain" description="Thioredoxin-like fold" evidence="14">
    <location>
        <begin position="449"/>
        <end position="602"/>
    </location>
</feature>
<reference evidence="15 16" key="1">
    <citation type="submission" date="2018-12" db="EMBL/GenBank/DDBJ databases">
        <authorList>
            <consortium name="Pathogen Informatics"/>
        </authorList>
    </citation>
    <scope>NUCLEOTIDE SEQUENCE [LARGE SCALE GENOMIC DNA]</scope>
    <source>
        <strain evidence="15 16">NCTC10951</strain>
    </source>
</reference>
<feature type="transmembrane region" description="Helical" evidence="12">
    <location>
        <begin position="368"/>
        <end position="388"/>
    </location>
</feature>
<dbReference type="Proteomes" id="UP000268658">
    <property type="component" value="Chromosome"/>
</dbReference>
<evidence type="ECO:0000256" key="10">
    <source>
        <dbReference type="ARBA" id="ARBA00023136"/>
    </source>
</evidence>
<evidence type="ECO:0000256" key="2">
    <source>
        <dbReference type="ARBA" id="ARBA00007006"/>
    </source>
</evidence>
<evidence type="ECO:0000256" key="12">
    <source>
        <dbReference type="HAMAP-Rule" id="MF_01844"/>
    </source>
</evidence>
<comment type="function">
    <text evidence="12">Na(+)/H(+) antiporter that extrudes sodium in exchange for external protons.</text>
</comment>
<dbReference type="Gene3D" id="1.20.1530.10">
    <property type="entry name" value="Na+/H+ antiporter like domain"/>
    <property type="match status" value="1"/>
</dbReference>
<dbReference type="AlphaFoldDB" id="A0A3S4VE29"/>
<feature type="transmembrane region" description="Helical" evidence="12">
    <location>
        <begin position="326"/>
        <end position="348"/>
    </location>
</feature>
<dbReference type="PANTHER" id="PTHR30341:SF0">
    <property type="entry name" value="NA(+)_H(+) ANTIPORTER NHAA"/>
    <property type="match status" value="1"/>
</dbReference>
<sequence>MGQMIGRVRSAYTAFRGRDTSGAILLLAATIIAIAWANLGGHSYEEFWHTELAISLGSAEIRLSLQHWINDALMMLFFFLVSLEVKHDFIMGELREWRRASVPVIAALAGLIVPALLFFWFNAGGEGASAWGIVISTDTAFVMGILAVFGSRLPTQLRAFLVTLAVVDDVGALLVIATAYTETIHLGPLAVAGVVAFLLFLLQQSRPHRMAVYVISGVVLWLAVFASGVHATIAGVILGLLLPVFPPERSAVQQAEELTRVFRRTPVAATGSAAMDGIMRSVSINERLQLMLAPFVNLVVVPVFALSNAGVIITPQTLRQAFTSPLTWGIIVGLVVGKVVGIFGATVLATKLRIGELAPGVGYRHVGAGSILTGIGFTISLFIVDLALEDPVLQSEARIGVLAASLLSAGLGMLAMSATARYDAQHAPAHKRLNRPVDPERDHIDGPVNAPLTLVEYGRLGSLDDAAIDDVVQELRDYFGPELRFVYRHNPMDDPAAEQAALVIEAVSAQSRDLFSPMRQELGRLCQDEEIDQQMLRRAAIDVGANLPRLEEAMRQQVHAPRVHDDADDAISLGLTTAPTFFINGEIYEGPAETDHLIAALEAARDALEQQDEQSQQGRESADVPAGIPGAAGGRP</sequence>
<dbReference type="GO" id="GO:0006885">
    <property type="term" value="P:regulation of pH"/>
    <property type="evidence" value="ECO:0007669"/>
    <property type="project" value="UniProtKB-UniRule"/>
</dbReference>
<accession>A0A3S4VE29</accession>
<dbReference type="GO" id="GO:0005886">
    <property type="term" value="C:plasma membrane"/>
    <property type="evidence" value="ECO:0007669"/>
    <property type="project" value="UniProtKB-SubCell"/>
</dbReference>
<feature type="transmembrane region" description="Helical" evidence="12">
    <location>
        <begin position="104"/>
        <end position="123"/>
    </location>
</feature>
<dbReference type="Pfam" id="PF06965">
    <property type="entry name" value="Na_H_antiport_1"/>
    <property type="match status" value="1"/>
</dbReference>
<comment type="catalytic activity">
    <reaction evidence="12">
        <text>Na(+)(in) + 2 H(+)(out) = Na(+)(out) + 2 H(+)(in)</text>
        <dbReference type="Rhea" id="RHEA:29251"/>
        <dbReference type="ChEBI" id="CHEBI:15378"/>
        <dbReference type="ChEBI" id="CHEBI:29101"/>
    </reaction>
</comment>
<comment type="similarity">
    <text evidence="2">In the N-terminal section; belongs to the NhaA Na(+)/H(+) (TC 2.A.33) antiporter family.</text>
</comment>
<evidence type="ECO:0000256" key="13">
    <source>
        <dbReference type="SAM" id="MobiDB-lite"/>
    </source>
</evidence>
<dbReference type="NCBIfam" id="TIGR00773">
    <property type="entry name" value="NhaA"/>
    <property type="match status" value="1"/>
</dbReference>
<protein>
    <recommendedName>
        <fullName evidence="12">Na(+)/H(+) antiporter NhaA</fullName>
    </recommendedName>
    <alternativeName>
        <fullName evidence="12">Sodium/proton antiporter NhaA</fullName>
    </alternativeName>
</protein>
<dbReference type="SUPFAM" id="SSF52833">
    <property type="entry name" value="Thioredoxin-like"/>
    <property type="match status" value="1"/>
</dbReference>
<organism evidence="15 16">
    <name type="scientific">Actinomyces viscosus</name>
    <dbReference type="NCBI Taxonomy" id="1656"/>
    <lineage>
        <taxon>Bacteria</taxon>
        <taxon>Bacillati</taxon>
        <taxon>Actinomycetota</taxon>
        <taxon>Actinomycetes</taxon>
        <taxon>Actinomycetales</taxon>
        <taxon>Actinomycetaceae</taxon>
        <taxon>Actinomyces</taxon>
    </lineage>
</organism>
<evidence type="ECO:0000313" key="15">
    <source>
        <dbReference type="EMBL" id="VEI15831.1"/>
    </source>
</evidence>
<name>A0A3S4VE29_ACTVI</name>
<evidence type="ECO:0000313" key="16">
    <source>
        <dbReference type="Proteomes" id="UP000268658"/>
    </source>
</evidence>
<evidence type="ECO:0000256" key="4">
    <source>
        <dbReference type="ARBA" id="ARBA00022449"/>
    </source>
</evidence>
<keyword evidence="5 12" id="KW-1003">Cell membrane</keyword>
<comment type="subcellular location">
    <subcellularLocation>
        <location evidence="1">Cell inner membrane</location>
        <topology evidence="1">Multi-pass membrane protein</topology>
    </subcellularLocation>
    <subcellularLocation>
        <location evidence="12">Cell membrane</location>
        <topology evidence="12">Multi-pass membrane protein</topology>
    </subcellularLocation>
</comment>
<keyword evidence="9 12" id="KW-0406">Ion transport</keyword>
<feature type="transmembrane region" description="Helical" evidence="12">
    <location>
        <begin position="65"/>
        <end position="83"/>
    </location>
</feature>
<evidence type="ECO:0000256" key="8">
    <source>
        <dbReference type="ARBA" id="ARBA00023053"/>
    </source>
</evidence>
<dbReference type="KEGG" id="avc:NCTC10951_01364"/>
<feature type="transmembrane region" description="Helical" evidence="12">
    <location>
        <begin position="214"/>
        <end position="242"/>
    </location>
</feature>
<dbReference type="InterPro" id="IPR036249">
    <property type="entry name" value="Thioredoxin-like_sf"/>
</dbReference>
<evidence type="ECO:0000259" key="14">
    <source>
        <dbReference type="Pfam" id="PF13462"/>
    </source>
</evidence>
<feature type="transmembrane region" description="Helical" evidence="12">
    <location>
        <begin position="129"/>
        <end position="149"/>
    </location>
</feature>
<evidence type="ECO:0000256" key="1">
    <source>
        <dbReference type="ARBA" id="ARBA00004429"/>
    </source>
</evidence>
<keyword evidence="8 12" id="KW-0915">Sodium</keyword>
<evidence type="ECO:0000256" key="6">
    <source>
        <dbReference type="ARBA" id="ARBA00022692"/>
    </source>
</evidence>
<dbReference type="InterPro" id="IPR004670">
    <property type="entry name" value="NhaA"/>
</dbReference>
<evidence type="ECO:0000256" key="3">
    <source>
        <dbReference type="ARBA" id="ARBA00022448"/>
    </source>
</evidence>
<dbReference type="HAMAP" id="MF_01844">
    <property type="entry name" value="NhaA"/>
    <property type="match status" value="1"/>
</dbReference>
<dbReference type="PANTHER" id="PTHR30341">
    <property type="entry name" value="SODIUM ION/PROTON ANTIPORTER NHAA-RELATED"/>
    <property type="match status" value="1"/>
</dbReference>
<feature type="transmembrane region" description="Helical" evidence="12">
    <location>
        <begin position="295"/>
        <end position="314"/>
    </location>
</feature>
<dbReference type="Gene3D" id="3.40.30.10">
    <property type="entry name" value="Glutaredoxin"/>
    <property type="match status" value="1"/>
</dbReference>
<feature type="transmembrane region" description="Helical" evidence="12">
    <location>
        <begin position="186"/>
        <end position="202"/>
    </location>
</feature>
<dbReference type="Pfam" id="PF13462">
    <property type="entry name" value="Thioredoxin_4"/>
    <property type="match status" value="1"/>
</dbReference>
<feature type="transmembrane region" description="Helical" evidence="12">
    <location>
        <begin position="161"/>
        <end position="180"/>
    </location>
</feature>
<evidence type="ECO:0000256" key="7">
    <source>
        <dbReference type="ARBA" id="ARBA00022989"/>
    </source>
</evidence>
<feature type="transmembrane region" description="Helical" evidence="12">
    <location>
        <begin position="21"/>
        <end position="39"/>
    </location>
</feature>
<keyword evidence="7 12" id="KW-1133">Transmembrane helix</keyword>
<dbReference type="InterPro" id="IPR023171">
    <property type="entry name" value="Na/H_antiporter_dom_sf"/>
</dbReference>
<feature type="transmembrane region" description="Helical" evidence="12">
    <location>
        <begin position="400"/>
        <end position="422"/>
    </location>
</feature>
<keyword evidence="6 12" id="KW-0812">Transmembrane</keyword>
<keyword evidence="10 12" id="KW-0472">Membrane</keyword>
<evidence type="ECO:0000256" key="9">
    <source>
        <dbReference type="ARBA" id="ARBA00023065"/>
    </source>
</evidence>
<dbReference type="InterPro" id="IPR012336">
    <property type="entry name" value="Thioredoxin-like_fold"/>
</dbReference>